<sequence>MKKNGWMFAACLLTAGAAWVAVPAQAQVSIGVQIGPTMPPPPQYEAVPMMPPGYVWAPGYWQWREGRYMWRPGYRVHERQGYAYRAPRWEQGPNGWAMREGGWDRRDWDRRGDDDDRGRWHCPPGHAKKGEC</sequence>
<dbReference type="Proteomes" id="UP000593970">
    <property type="component" value="Chromosome"/>
</dbReference>
<reference evidence="4" key="1">
    <citation type="submission" date="2020-04" db="EMBL/GenBank/DDBJ databases">
        <title>Ralstonia solanacearum UW576, UW763, UW773, and UW774.</title>
        <authorList>
            <person name="Steidl O."/>
            <person name="Truchon A."/>
            <person name="Allen C."/>
        </authorList>
    </citation>
    <scope>NUCLEOTIDE SEQUENCE [LARGE SCALE GENOMIC DNA]</scope>
    <source>
        <strain evidence="4">UW774</strain>
    </source>
</reference>
<organism evidence="3 4">
    <name type="scientific">Ralstonia solanacearum</name>
    <name type="common">Pseudomonas solanacearum</name>
    <dbReference type="NCBI Taxonomy" id="305"/>
    <lineage>
        <taxon>Bacteria</taxon>
        <taxon>Pseudomonadati</taxon>
        <taxon>Pseudomonadota</taxon>
        <taxon>Betaproteobacteria</taxon>
        <taxon>Burkholderiales</taxon>
        <taxon>Burkholderiaceae</taxon>
        <taxon>Ralstonia</taxon>
        <taxon>Ralstonia solanacearum species complex</taxon>
    </lineage>
</organism>
<accession>A0AA92K0A7</accession>
<feature type="signal peptide" evidence="2">
    <location>
        <begin position="1"/>
        <end position="26"/>
    </location>
</feature>
<name>A0AA92K0A7_RALSL</name>
<feature type="region of interest" description="Disordered" evidence="1">
    <location>
        <begin position="95"/>
        <end position="132"/>
    </location>
</feature>
<dbReference type="AlphaFoldDB" id="A0AA92K0A7"/>
<protein>
    <submittedName>
        <fullName evidence="3">BcpO-related WXXGXW repeat protein</fullName>
    </submittedName>
</protein>
<dbReference type="Pfam" id="PF12779">
    <property type="entry name" value="WXXGXW"/>
    <property type="match status" value="1"/>
</dbReference>
<evidence type="ECO:0000313" key="3">
    <source>
        <dbReference type="EMBL" id="QOK96169.1"/>
    </source>
</evidence>
<dbReference type="InterPro" id="IPR024447">
    <property type="entry name" value="YXWGXW_rpt"/>
</dbReference>
<dbReference type="EMBL" id="CP051169">
    <property type="protein sequence ID" value="QOK96169.1"/>
    <property type="molecule type" value="Genomic_DNA"/>
</dbReference>
<evidence type="ECO:0000256" key="2">
    <source>
        <dbReference type="SAM" id="SignalP"/>
    </source>
</evidence>
<feature type="chain" id="PRO_5041661968" evidence="2">
    <location>
        <begin position="27"/>
        <end position="132"/>
    </location>
</feature>
<gene>
    <name evidence="3" type="ORF">HF909_06865</name>
</gene>
<evidence type="ECO:0000313" key="4">
    <source>
        <dbReference type="Proteomes" id="UP000593970"/>
    </source>
</evidence>
<proteinExistence type="predicted"/>
<feature type="compositionally biased region" description="Basic and acidic residues" evidence="1">
    <location>
        <begin position="101"/>
        <end position="119"/>
    </location>
</feature>
<keyword evidence="2" id="KW-0732">Signal</keyword>
<evidence type="ECO:0000256" key="1">
    <source>
        <dbReference type="SAM" id="MobiDB-lite"/>
    </source>
</evidence>